<name>A0A182FNM8_ANOAL</name>
<feature type="compositionally biased region" description="Low complexity" evidence="1">
    <location>
        <begin position="107"/>
        <end position="124"/>
    </location>
</feature>
<accession>A0A182FNM8</accession>
<dbReference type="Proteomes" id="UP000069272">
    <property type="component" value="Chromosome 2R"/>
</dbReference>
<evidence type="ECO:0000313" key="3">
    <source>
        <dbReference type="EnsemblMetazoa" id="AALB008141-PA"/>
    </source>
</evidence>
<dbReference type="PANTHER" id="PTHR21253:SF0">
    <property type="entry name" value="F-BOX ONLY PROTEIN 11-RELATED"/>
    <property type="match status" value="1"/>
</dbReference>
<dbReference type="InterPro" id="IPR006631">
    <property type="entry name" value="DM4_12"/>
</dbReference>
<feature type="region of interest" description="Disordered" evidence="1">
    <location>
        <begin position="106"/>
        <end position="125"/>
    </location>
</feature>
<dbReference type="Pfam" id="PF07841">
    <property type="entry name" value="DM4_12"/>
    <property type="match status" value="1"/>
</dbReference>
<sequence>MIACHLFTGVSLLLVLLTGALVECSAPNVTSPVVPRNDRPRVLSRKRRFLLFPPGANFIVTISGGKGSMFLTPRGYNLVAEMDMYHPLPDYLYHATSLRLGTVAPYPDETTTTAPSTTPEPLAPTDHHNAILSNQEVEQYLRDHPDTWIPPGWNAQRRTGWSDRPASPPVRTYQSWKSKLWESTGTDRLYYDNPSIRRLRSNPVRLTKDNRDNDTDNDDDEDELSFWATASGNEVKLNISHQRGWEHFHHYRDRRSLYDHLESVVPSFFGFHMKECLLRSICEARNLLPPKGRSMTVDLLRVIFTYPLREELSDEYSRMMRAERPNCHQLFAERCPLSLLQLVLFGKFER</sequence>
<protein>
    <submittedName>
        <fullName evidence="3">Uncharacterized protein</fullName>
    </submittedName>
</protein>
<reference evidence="3" key="2">
    <citation type="submission" date="2022-08" db="UniProtKB">
        <authorList>
            <consortium name="EnsemblMetazoa"/>
        </authorList>
    </citation>
    <scope>IDENTIFICATION</scope>
    <source>
        <strain evidence="3">STECLA/ALBI9_A</strain>
    </source>
</reference>
<dbReference type="SMART" id="SM00718">
    <property type="entry name" value="DM4_12"/>
    <property type="match status" value="1"/>
</dbReference>
<dbReference type="VEuPathDB" id="VectorBase:AALB20_034568"/>
<organism evidence="3 4">
    <name type="scientific">Anopheles albimanus</name>
    <name type="common">New world malaria mosquito</name>
    <dbReference type="NCBI Taxonomy" id="7167"/>
    <lineage>
        <taxon>Eukaryota</taxon>
        <taxon>Metazoa</taxon>
        <taxon>Ecdysozoa</taxon>
        <taxon>Arthropoda</taxon>
        <taxon>Hexapoda</taxon>
        <taxon>Insecta</taxon>
        <taxon>Pterygota</taxon>
        <taxon>Neoptera</taxon>
        <taxon>Endopterygota</taxon>
        <taxon>Diptera</taxon>
        <taxon>Nematocera</taxon>
        <taxon>Culicoidea</taxon>
        <taxon>Culicidae</taxon>
        <taxon>Anophelinae</taxon>
        <taxon>Anopheles</taxon>
    </lineage>
</organism>
<feature type="signal peptide" evidence="2">
    <location>
        <begin position="1"/>
        <end position="22"/>
    </location>
</feature>
<proteinExistence type="predicted"/>
<keyword evidence="2" id="KW-0732">Signal</keyword>
<evidence type="ECO:0000313" key="4">
    <source>
        <dbReference type="Proteomes" id="UP000069272"/>
    </source>
</evidence>
<dbReference type="AlphaFoldDB" id="A0A182FNM8"/>
<feature type="chain" id="PRO_5044203274" evidence="2">
    <location>
        <begin position="23"/>
        <end position="350"/>
    </location>
</feature>
<dbReference type="VEuPathDB" id="VectorBase:AALB008141"/>
<reference evidence="3 4" key="1">
    <citation type="journal article" date="2017" name="G3 (Bethesda)">
        <title>The Physical Genome Mapping of Anopheles albimanus Corrected Scaffold Misassemblies and Identified Interarm Rearrangements in Genus Anopheles.</title>
        <authorList>
            <person name="Artemov G.N."/>
            <person name="Peery A.N."/>
            <person name="Jiang X."/>
            <person name="Tu Z."/>
            <person name="Stegniy V.N."/>
            <person name="Sharakhova M.V."/>
            <person name="Sharakhov I.V."/>
        </authorList>
    </citation>
    <scope>NUCLEOTIDE SEQUENCE [LARGE SCALE GENOMIC DNA]</scope>
    <source>
        <strain evidence="3 4">ALBI9_A</strain>
    </source>
</reference>
<evidence type="ECO:0000256" key="2">
    <source>
        <dbReference type="SAM" id="SignalP"/>
    </source>
</evidence>
<dbReference type="EnsemblMetazoa" id="AALB008141-RA">
    <property type="protein sequence ID" value="AALB008141-PA"/>
    <property type="gene ID" value="AALB008141"/>
</dbReference>
<dbReference type="PANTHER" id="PTHR21253">
    <property type="entry name" value="F-BOX ONLY PROTEIN 11-RELATED"/>
    <property type="match status" value="1"/>
</dbReference>
<evidence type="ECO:0000256" key="1">
    <source>
        <dbReference type="SAM" id="MobiDB-lite"/>
    </source>
</evidence>
<keyword evidence="4" id="KW-1185">Reference proteome</keyword>